<dbReference type="RefSeq" id="WP_168109604.1">
    <property type="nucleotide sequence ID" value="NZ_VTOX01000010.1"/>
</dbReference>
<evidence type="ECO:0000313" key="3">
    <source>
        <dbReference type="Proteomes" id="UP000521868"/>
    </source>
</evidence>
<gene>
    <name evidence="2" type="ORF">RAMLITH_21955</name>
</gene>
<dbReference type="PANTHER" id="PTHR11365">
    <property type="entry name" value="5-OXOPROLINASE RELATED"/>
    <property type="match status" value="1"/>
</dbReference>
<dbReference type="Proteomes" id="UP000521868">
    <property type="component" value="Unassembled WGS sequence"/>
</dbReference>
<evidence type="ECO:0000313" key="2">
    <source>
        <dbReference type="EMBL" id="NKE68487.1"/>
    </source>
</evidence>
<accession>A0A7X6DJS8</accession>
<organism evidence="2 3">
    <name type="scientific">Ramlibacter lithotrophicus</name>
    <dbReference type="NCBI Taxonomy" id="2606681"/>
    <lineage>
        <taxon>Bacteria</taxon>
        <taxon>Pseudomonadati</taxon>
        <taxon>Pseudomonadota</taxon>
        <taxon>Betaproteobacteria</taxon>
        <taxon>Burkholderiales</taxon>
        <taxon>Comamonadaceae</taxon>
        <taxon>Ramlibacter</taxon>
    </lineage>
</organism>
<dbReference type="GO" id="GO:0017168">
    <property type="term" value="F:5-oxoprolinase (ATP-hydrolyzing) activity"/>
    <property type="evidence" value="ECO:0007669"/>
    <property type="project" value="TreeGrafter"/>
</dbReference>
<dbReference type="EMBL" id="VTOX01000010">
    <property type="protein sequence ID" value="NKE68487.1"/>
    <property type="molecule type" value="Genomic_DNA"/>
</dbReference>
<feature type="domain" description="Hydantoinase B/oxoprolinase" evidence="1">
    <location>
        <begin position="6"/>
        <end position="511"/>
    </location>
</feature>
<reference evidence="2 3" key="1">
    <citation type="journal article" date="2020" name="Nature">
        <title>Bacterial chemolithoautotrophy via manganese oxidation.</title>
        <authorList>
            <person name="Yu H."/>
            <person name="Leadbetter J.R."/>
        </authorList>
    </citation>
    <scope>NUCLEOTIDE SEQUENCE [LARGE SCALE GENOMIC DNA]</scope>
    <source>
        <strain evidence="2 3">RBP-1</strain>
    </source>
</reference>
<dbReference type="InterPro" id="IPR045079">
    <property type="entry name" value="Oxoprolinase-like"/>
</dbReference>
<name>A0A7X6DJS8_9BURK</name>
<dbReference type="InterPro" id="IPR003692">
    <property type="entry name" value="Hydantoinase_B"/>
</dbReference>
<sequence length="557" mass="60406">MSISALQLGIVWQRLTGLMDEVAQTFVRTSFSVVVRENWDLACSLMDPDGRVFAQSSRSIPSFLGTMPRTLAAILQRHPKHTLEPGDVLISNDPWLGTGHLNDITMVRPVFRGDELVAFVGSTFHTVDIGGAPSPFAKDSFEEGLCIPAVKIVRRGEENPDVIAFLTENLREPQETLGDIRAQFAAYELAQGKLLRMLQEEGIADLRLVTDQILARSENSMRRQLEAVPDGEFHNEVTADGFEHPLTIRCAIRKQGSEIVVDYAGTDAQVDKPVNSVMNFTFAYSAYAIKCAFDPTAPNNDGGLRALTILAPEGCLVNPRRPAPVWGRHLSGHYLPFAIFGALSQVIPERIAADSGSPIWNVYFKGTDRQQRKFVKMFFMSGGYGARGNSDGPSCLSFPTNVANSPIEQFENQAPMLVTEKRLLVDSGGAGKYRGGLGQRLSFRSLSPDPLTFMIRHERVKHAPRGFLGGLDGAAGADLVDDERIPAKTVMTLQAGQVVTFETPGGGGMYDPAQRDRAALARDLRDGVVSAAAAQRDYGLTAAEVSAALAQTGGAGK</sequence>
<proteinExistence type="predicted"/>
<dbReference type="GO" id="GO:0006749">
    <property type="term" value="P:glutathione metabolic process"/>
    <property type="evidence" value="ECO:0007669"/>
    <property type="project" value="TreeGrafter"/>
</dbReference>
<dbReference type="AlphaFoldDB" id="A0A7X6DJS8"/>
<protein>
    <submittedName>
        <fullName evidence="2">Hydantoinase B/oxoprolinase family protein</fullName>
    </submittedName>
</protein>
<comment type="caution">
    <text evidence="2">The sequence shown here is derived from an EMBL/GenBank/DDBJ whole genome shotgun (WGS) entry which is preliminary data.</text>
</comment>
<evidence type="ECO:0000259" key="1">
    <source>
        <dbReference type="Pfam" id="PF02538"/>
    </source>
</evidence>
<dbReference type="Pfam" id="PF02538">
    <property type="entry name" value="Hydantoinase_B"/>
    <property type="match status" value="1"/>
</dbReference>
<keyword evidence="3" id="KW-1185">Reference proteome</keyword>
<dbReference type="GO" id="GO:0005829">
    <property type="term" value="C:cytosol"/>
    <property type="evidence" value="ECO:0007669"/>
    <property type="project" value="TreeGrafter"/>
</dbReference>
<dbReference type="PANTHER" id="PTHR11365:SF23">
    <property type="entry name" value="HYPOTHETICAL 5-OXOPROLINASE (EUROFUNG)-RELATED"/>
    <property type="match status" value="1"/>
</dbReference>